<organism evidence="1">
    <name type="scientific">Candidatus Phytoplasma australasiaticum subsp. australasiaticum</name>
    <dbReference type="NCBI Taxonomy" id="2832407"/>
    <lineage>
        <taxon>Bacteria</taxon>
        <taxon>Bacillati</taxon>
        <taxon>Mycoplasmatota</taxon>
        <taxon>Mollicutes</taxon>
        <taxon>Acholeplasmatales</taxon>
        <taxon>Acholeplasmataceae</taxon>
        <taxon>Candidatus Phytoplasma</taxon>
        <taxon>16SrII (Peanut WB group)</taxon>
        <taxon>Candidatus Phytoplasma australasiaticum</taxon>
    </lineage>
</organism>
<protein>
    <submittedName>
        <fullName evidence="1">Transporter substrate-binding domain-containing protein</fullName>
    </submittedName>
</protein>
<name>A0A7S7FZS2_9MOLU</name>
<proteinExistence type="predicted"/>
<gene>
    <name evidence="1" type="ORF">H7685_01150</name>
</gene>
<dbReference type="Gene3D" id="3.40.190.10">
    <property type="entry name" value="Periplasmic binding protein-like II"/>
    <property type="match status" value="1"/>
</dbReference>
<dbReference type="AlphaFoldDB" id="A0A7S7FZS2"/>
<evidence type="ECO:0000313" key="1">
    <source>
        <dbReference type="EMBL" id="QOX89568.1"/>
    </source>
</evidence>
<dbReference type="SUPFAM" id="SSF53850">
    <property type="entry name" value="Periplasmic binding protein-like II"/>
    <property type="match status" value="1"/>
</dbReference>
<accession>A0A7S7FZS2</accession>
<reference evidence="1" key="1">
    <citation type="submission" date="2020-08" db="EMBL/GenBank/DDBJ databases">
        <title>Phytoplasma sp. strain PR08 associated with Phyllody Disease of Parthenium hysterophorus.</title>
        <authorList>
            <person name="Kirdat K."/>
            <person name="Tiwarekar B."/>
            <person name="Yadav A."/>
        </authorList>
    </citation>
    <scope>NUCLEOTIDE SEQUENCE [LARGE SCALE GENOMIC DNA]</scope>
    <source>
        <strain evidence="1">PR08</strain>
    </source>
</reference>
<sequence>MKNKIIKFPGILNEVEQGTIDAAIGNMNITEERKKE</sequence>
<dbReference type="EMBL" id="CP060385">
    <property type="protein sequence ID" value="QOX89568.1"/>
    <property type="molecule type" value="Genomic_DNA"/>
</dbReference>